<dbReference type="EMBL" id="JAGPXD010000003">
    <property type="protein sequence ID" value="KAH7361898.1"/>
    <property type="molecule type" value="Genomic_DNA"/>
</dbReference>
<name>A0A8K0TK74_9PEZI</name>
<dbReference type="Pfam" id="PF01753">
    <property type="entry name" value="zf-MYND"/>
    <property type="match status" value="1"/>
</dbReference>
<gene>
    <name evidence="5" type="ORF">B0T11DRAFT_351779</name>
</gene>
<evidence type="ECO:0000256" key="1">
    <source>
        <dbReference type="ARBA" id="ARBA00022723"/>
    </source>
</evidence>
<dbReference type="GO" id="GO:0008270">
    <property type="term" value="F:zinc ion binding"/>
    <property type="evidence" value="ECO:0007669"/>
    <property type="project" value="UniProtKB-KW"/>
</dbReference>
<keyword evidence="1" id="KW-0479">Metal-binding</keyword>
<feature type="domain" description="MYND-type" evidence="4">
    <location>
        <begin position="9"/>
        <end position="56"/>
    </location>
</feature>
<keyword evidence="6" id="KW-1185">Reference proteome</keyword>
<keyword evidence="3" id="KW-0862">Zinc</keyword>
<organism evidence="5 6">
    <name type="scientific">Plectosphaerella cucumerina</name>
    <dbReference type="NCBI Taxonomy" id="40658"/>
    <lineage>
        <taxon>Eukaryota</taxon>
        <taxon>Fungi</taxon>
        <taxon>Dikarya</taxon>
        <taxon>Ascomycota</taxon>
        <taxon>Pezizomycotina</taxon>
        <taxon>Sordariomycetes</taxon>
        <taxon>Hypocreomycetidae</taxon>
        <taxon>Glomerellales</taxon>
        <taxon>Plectosphaerellaceae</taxon>
        <taxon>Plectosphaerella</taxon>
    </lineage>
</organism>
<accession>A0A8K0TK74</accession>
<comment type="caution">
    <text evidence="5">The sequence shown here is derived from an EMBL/GenBank/DDBJ whole genome shotgun (WGS) entry which is preliminary data.</text>
</comment>
<reference evidence="5" key="1">
    <citation type="journal article" date="2021" name="Nat. Commun.">
        <title>Genetic determinants of endophytism in the Arabidopsis root mycobiome.</title>
        <authorList>
            <person name="Mesny F."/>
            <person name="Miyauchi S."/>
            <person name="Thiergart T."/>
            <person name="Pickel B."/>
            <person name="Atanasova L."/>
            <person name="Karlsson M."/>
            <person name="Huettel B."/>
            <person name="Barry K.W."/>
            <person name="Haridas S."/>
            <person name="Chen C."/>
            <person name="Bauer D."/>
            <person name="Andreopoulos W."/>
            <person name="Pangilinan J."/>
            <person name="LaButti K."/>
            <person name="Riley R."/>
            <person name="Lipzen A."/>
            <person name="Clum A."/>
            <person name="Drula E."/>
            <person name="Henrissat B."/>
            <person name="Kohler A."/>
            <person name="Grigoriev I.V."/>
            <person name="Martin F.M."/>
            <person name="Hacquard S."/>
        </authorList>
    </citation>
    <scope>NUCLEOTIDE SEQUENCE</scope>
    <source>
        <strain evidence="5">MPI-CAGE-AT-0016</strain>
    </source>
</reference>
<dbReference type="Gene3D" id="6.10.140.2220">
    <property type="match status" value="1"/>
</dbReference>
<sequence length="324" mass="36403">MNPLPSGACAQCGKVTTKRCVGCNNGPDYVAGDASDIFYCSKPCQAQHRTAHGSYCIRMITRKEVVRAGRILKSAFLTYKAVFYEHDILKIGLEKDVLTLHLPPLRLDGRRLKGSWGPFPGKIPCNITEREAALCFKQCNAAVALLGPLSRKLLSGTGWDITLMNGQLKNPVFRPRLSGGNPDPPVVWHAAIRARHSESQEEFIIDPTGAQYGISRPCMPFSQYQANYRGVWLPDRPYDQHERTDLNLILDKPSCTEIAHLQHKDPSPMFDLRVEMCARAHFADFISNRKGLNRTMLDNTDAGFEKEMNAFISDLRNHLNGFDW</sequence>
<evidence type="ECO:0000313" key="6">
    <source>
        <dbReference type="Proteomes" id="UP000813385"/>
    </source>
</evidence>
<dbReference type="OrthoDB" id="432970at2759"/>
<evidence type="ECO:0000256" key="3">
    <source>
        <dbReference type="ARBA" id="ARBA00022833"/>
    </source>
</evidence>
<proteinExistence type="predicted"/>
<dbReference type="Proteomes" id="UP000813385">
    <property type="component" value="Unassembled WGS sequence"/>
</dbReference>
<evidence type="ECO:0000259" key="4">
    <source>
        <dbReference type="Pfam" id="PF01753"/>
    </source>
</evidence>
<evidence type="ECO:0000256" key="2">
    <source>
        <dbReference type="ARBA" id="ARBA00022771"/>
    </source>
</evidence>
<dbReference type="InterPro" id="IPR002893">
    <property type="entry name" value="Znf_MYND"/>
</dbReference>
<evidence type="ECO:0000313" key="5">
    <source>
        <dbReference type="EMBL" id="KAH7361898.1"/>
    </source>
</evidence>
<protein>
    <recommendedName>
        <fullName evidence="4">MYND-type domain-containing protein</fullName>
    </recommendedName>
</protein>
<dbReference type="AlphaFoldDB" id="A0A8K0TK74"/>
<keyword evidence="2" id="KW-0863">Zinc-finger</keyword>
<dbReference type="SUPFAM" id="SSF144232">
    <property type="entry name" value="HIT/MYND zinc finger-like"/>
    <property type="match status" value="1"/>
</dbReference>